<evidence type="ECO:0000313" key="1">
    <source>
        <dbReference type="EMBL" id="GEC20658.1"/>
    </source>
</evidence>
<dbReference type="AlphaFoldDB" id="A0A4Y3WQ68"/>
<gene>
    <name evidence="1" type="ORF">PHY01_29410</name>
</gene>
<name>A0A4Y3WQ68_9PSEU</name>
<organism evidence="1 2">
    <name type="scientific">Pseudonocardia hydrocarbonoxydans</name>
    <dbReference type="NCBI Taxonomy" id="76726"/>
    <lineage>
        <taxon>Bacteria</taxon>
        <taxon>Bacillati</taxon>
        <taxon>Actinomycetota</taxon>
        <taxon>Actinomycetes</taxon>
        <taxon>Pseudonocardiales</taxon>
        <taxon>Pseudonocardiaceae</taxon>
        <taxon>Pseudonocardia</taxon>
    </lineage>
</organism>
<keyword evidence="2" id="KW-1185">Reference proteome</keyword>
<sequence length="40" mass="3877">MESLQAMLDGLLGPAAVNDCFAADAARSSGVPQTAGAAQA</sequence>
<evidence type="ECO:0000313" key="2">
    <source>
        <dbReference type="Proteomes" id="UP000320338"/>
    </source>
</evidence>
<protein>
    <submittedName>
        <fullName evidence="1">Uncharacterized protein</fullName>
    </submittedName>
</protein>
<accession>A0A4Y3WQ68</accession>
<dbReference type="EMBL" id="BJNG01000022">
    <property type="protein sequence ID" value="GEC20658.1"/>
    <property type="molecule type" value="Genomic_DNA"/>
</dbReference>
<reference evidence="1 2" key="1">
    <citation type="submission" date="2019-06" db="EMBL/GenBank/DDBJ databases">
        <title>Whole genome shotgun sequence of Pseudonocardia hydrocarbonoxydans NBRC 14498.</title>
        <authorList>
            <person name="Hosoyama A."/>
            <person name="Uohara A."/>
            <person name="Ohji S."/>
            <person name="Ichikawa N."/>
        </authorList>
    </citation>
    <scope>NUCLEOTIDE SEQUENCE [LARGE SCALE GENOMIC DNA]</scope>
    <source>
        <strain evidence="1 2">NBRC 14498</strain>
    </source>
</reference>
<dbReference type="RefSeq" id="WP_281283635.1">
    <property type="nucleotide sequence ID" value="NZ_BAAARZ010000003.1"/>
</dbReference>
<dbReference type="Proteomes" id="UP000320338">
    <property type="component" value="Unassembled WGS sequence"/>
</dbReference>
<comment type="caution">
    <text evidence="1">The sequence shown here is derived from an EMBL/GenBank/DDBJ whole genome shotgun (WGS) entry which is preliminary data.</text>
</comment>
<proteinExistence type="predicted"/>